<comment type="caution">
    <text evidence="2">The sequence shown here is derived from an EMBL/GenBank/DDBJ whole genome shotgun (WGS) entry which is preliminary data.</text>
</comment>
<keyword evidence="3" id="KW-1185">Reference proteome</keyword>
<dbReference type="SUPFAM" id="SSF53850">
    <property type="entry name" value="Periplasmic binding protein-like II"/>
    <property type="match status" value="1"/>
</dbReference>
<dbReference type="EMBL" id="CAAALY010021322">
    <property type="protein sequence ID" value="VEL14486.1"/>
    <property type="molecule type" value="Genomic_DNA"/>
</dbReference>
<feature type="region of interest" description="Disordered" evidence="1">
    <location>
        <begin position="118"/>
        <end position="142"/>
    </location>
</feature>
<dbReference type="Proteomes" id="UP000784294">
    <property type="component" value="Unassembled WGS sequence"/>
</dbReference>
<gene>
    <name evidence="2" type="ORF">PXEA_LOCUS7926</name>
</gene>
<feature type="compositionally biased region" description="Basic and acidic residues" evidence="1">
    <location>
        <begin position="129"/>
        <end position="142"/>
    </location>
</feature>
<evidence type="ECO:0000313" key="2">
    <source>
        <dbReference type="EMBL" id="VEL14486.1"/>
    </source>
</evidence>
<organism evidence="2 3">
    <name type="scientific">Protopolystoma xenopodis</name>
    <dbReference type="NCBI Taxonomy" id="117903"/>
    <lineage>
        <taxon>Eukaryota</taxon>
        <taxon>Metazoa</taxon>
        <taxon>Spiralia</taxon>
        <taxon>Lophotrochozoa</taxon>
        <taxon>Platyhelminthes</taxon>
        <taxon>Monogenea</taxon>
        <taxon>Polyopisthocotylea</taxon>
        <taxon>Polystomatidea</taxon>
        <taxon>Polystomatidae</taxon>
        <taxon>Protopolystoma</taxon>
    </lineage>
</organism>
<sequence>MWEFMSKHEKEVFVNSTQDGVTKVRQGNYAFILESTWNEYYVQRDCRLMQVGGMLDSKGYGIGLQQVSAPKPPSPRLFVETKTHPESTGGSRGESISHSPTCHTEYPSRLDWVVNSTSPATHQHPKWQSKRDGAPKVTTDDRSETAESVLVGGLHTDHLRLYLLFQSANLSLFVVVIFR</sequence>
<evidence type="ECO:0000313" key="3">
    <source>
        <dbReference type="Proteomes" id="UP000784294"/>
    </source>
</evidence>
<dbReference type="Gene3D" id="3.40.190.10">
    <property type="entry name" value="Periplasmic binding protein-like II"/>
    <property type="match status" value="2"/>
</dbReference>
<evidence type="ECO:0000256" key="1">
    <source>
        <dbReference type="SAM" id="MobiDB-lite"/>
    </source>
</evidence>
<dbReference type="AlphaFoldDB" id="A0A448WL46"/>
<name>A0A448WL46_9PLAT</name>
<proteinExistence type="predicted"/>
<reference evidence="2" key="1">
    <citation type="submission" date="2018-11" db="EMBL/GenBank/DDBJ databases">
        <authorList>
            <consortium name="Pathogen Informatics"/>
        </authorList>
    </citation>
    <scope>NUCLEOTIDE SEQUENCE</scope>
</reference>
<dbReference type="OrthoDB" id="5984008at2759"/>
<protein>
    <submittedName>
        <fullName evidence="2">Uncharacterized protein</fullName>
    </submittedName>
</protein>
<accession>A0A448WL46</accession>